<dbReference type="AlphaFoldDB" id="A0A8B6CPX4"/>
<dbReference type="SUPFAM" id="SSF52058">
    <property type="entry name" value="L domain-like"/>
    <property type="match status" value="1"/>
</dbReference>
<keyword evidence="7" id="KW-1185">Reference proteome</keyword>
<evidence type="ECO:0000313" key="6">
    <source>
        <dbReference type="EMBL" id="VDI07698.1"/>
    </source>
</evidence>
<protein>
    <submittedName>
        <fullName evidence="6">Uncharacterized protein</fullName>
    </submittedName>
</protein>
<keyword evidence="5" id="KW-0472">Membrane</keyword>
<keyword evidence="2" id="KW-0812">Transmembrane</keyword>
<keyword evidence="3" id="KW-0732">Signal</keyword>
<keyword evidence="4" id="KW-1133">Transmembrane helix</keyword>
<organism evidence="6 7">
    <name type="scientific">Mytilus galloprovincialis</name>
    <name type="common">Mediterranean mussel</name>
    <dbReference type="NCBI Taxonomy" id="29158"/>
    <lineage>
        <taxon>Eukaryota</taxon>
        <taxon>Metazoa</taxon>
        <taxon>Spiralia</taxon>
        <taxon>Lophotrochozoa</taxon>
        <taxon>Mollusca</taxon>
        <taxon>Bivalvia</taxon>
        <taxon>Autobranchia</taxon>
        <taxon>Pteriomorphia</taxon>
        <taxon>Mytilida</taxon>
        <taxon>Mytiloidea</taxon>
        <taxon>Mytilidae</taxon>
        <taxon>Mytilinae</taxon>
        <taxon>Mytilus</taxon>
    </lineage>
</organism>
<dbReference type="Pfam" id="PF13855">
    <property type="entry name" value="LRR_8"/>
    <property type="match status" value="1"/>
</dbReference>
<dbReference type="Gene3D" id="3.80.10.10">
    <property type="entry name" value="Ribonuclease Inhibitor"/>
    <property type="match status" value="1"/>
</dbReference>
<evidence type="ECO:0000256" key="1">
    <source>
        <dbReference type="ARBA" id="ARBA00004167"/>
    </source>
</evidence>
<sequence>MDFHTVPRHIPINTTILDLSSNNIALLHNETFMLLTKLRTLIIHTSRLRHIDVNAFKGLENLQNLDLSANFLDVGSLPMSVFNSTPNLLNLQLSDNTFSGEYPDKSLSFLSNLRSLSINGIRNGRFGDGFKYLKKLRDIAF</sequence>
<dbReference type="PANTHER" id="PTHR24365">
    <property type="entry name" value="TOLL-LIKE RECEPTOR"/>
    <property type="match status" value="1"/>
</dbReference>
<reference evidence="6" key="1">
    <citation type="submission" date="2018-11" db="EMBL/GenBank/DDBJ databases">
        <authorList>
            <person name="Alioto T."/>
            <person name="Alioto T."/>
        </authorList>
    </citation>
    <scope>NUCLEOTIDE SEQUENCE</scope>
</reference>
<dbReference type="InterPro" id="IPR032675">
    <property type="entry name" value="LRR_dom_sf"/>
</dbReference>
<proteinExistence type="predicted"/>
<dbReference type="OrthoDB" id="6105302at2759"/>
<dbReference type="PANTHER" id="PTHR24365:SF541">
    <property type="entry name" value="PROTEIN TOLL-RELATED"/>
    <property type="match status" value="1"/>
</dbReference>
<dbReference type="GO" id="GO:0005886">
    <property type="term" value="C:plasma membrane"/>
    <property type="evidence" value="ECO:0007669"/>
    <property type="project" value="TreeGrafter"/>
</dbReference>
<dbReference type="GO" id="GO:0007165">
    <property type="term" value="P:signal transduction"/>
    <property type="evidence" value="ECO:0007669"/>
    <property type="project" value="TreeGrafter"/>
</dbReference>
<name>A0A8B6CPX4_MYTGA</name>
<evidence type="ECO:0000313" key="7">
    <source>
        <dbReference type="Proteomes" id="UP000596742"/>
    </source>
</evidence>
<dbReference type="InterPro" id="IPR001611">
    <property type="entry name" value="Leu-rich_rpt"/>
</dbReference>
<dbReference type="EMBL" id="UYJE01002082">
    <property type="protein sequence ID" value="VDI07698.1"/>
    <property type="molecule type" value="Genomic_DNA"/>
</dbReference>
<comment type="caution">
    <text evidence="6">The sequence shown here is derived from an EMBL/GenBank/DDBJ whole genome shotgun (WGS) entry which is preliminary data.</text>
</comment>
<accession>A0A8B6CPX4</accession>
<comment type="subcellular location">
    <subcellularLocation>
        <location evidence="1">Membrane</location>
        <topology evidence="1">Single-pass membrane protein</topology>
    </subcellularLocation>
</comment>
<dbReference type="Proteomes" id="UP000596742">
    <property type="component" value="Unassembled WGS sequence"/>
</dbReference>
<evidence type="ECO:0000256" key="4">
    <source>
        <dbReference type="ARBA" id="ARBA00022989"/>
    </source>
</evidence>
<evidence type="ECO:0000256" key="2">
    <source>
        <dbReference type="ARBA" id="ARBA00022692"/>
    </source>
</evidence>
<gene>
    <name evidence="6" type="ORF">MGAL_10B010228</name>
</gene>
<evidence type="ECO:0000256" key="5">
    <source>
        <dbReference type="ARBA" id="ARBA00023136"/>
    </source>
</evidence>
<dbReference type="GO" id="GO:0038023">
    <property type="term" value="F:signaling receptor activity"/>
    <property type="evidence" value="ECO:0007669"/>
    <property type="project" value="TreeGrafter"/>
</dbReference>
<evidence type="ECO:0000256" key="3">
    <source>
        <dbReference type="ARBA" id="ARBA00022729"/>
    </source>
</evidence>